<keyword evidence="2" id="KW-1185">Reference proteome</keyword>
<dbReference type="AlphaFoldDB" id="A0AAV5W2W9"/>
<protein>
    <submittedName>
        <fullName evidence="1">Uncharacterized protein</fullName>
    </submittedName>
</protein>
<organism evidence="1 2">
    <name type="scientific">Pristionchus fissidentatus</name>
    <dbReference type="NCBI Taxonomy" id="1538716"/>
    <lineage>
        <taxon>Eukaryota</taxon>
        <taxon>Metazoa</taxon>
        <taxon>Ecdysozoa</taxon>
        <taxon>Nematoda</taxon>
        <taxon>Chromadorea</taxon>
        <taxon>Rhabditida</taxon>
        <taxon>Rhabditina</taxon>
        <taxon>Diplogasteromorpha</taxon>
        <taxon>Diplogasteroidea</taxon>
        <taxon>Neodiplogasteridae</taxon>
        <taxon>Pristionchus</taxon>
    </lineage>
</organism>
<sequence>VRVPARQPFYRSSSTEPRREWIVSIGRAAPVAGTLSGCSNSRTRGCYCRRGSLTGRKLPIRHHSRRLPKSRGISCELARQL</sequence>
<proteinExistence type="predicted"/>
<name>A0AAV5W2W9_9BILA</name>
<comment type="caution">
    <text evidence="1">The sequence shown here is derived from an EMBL/GenBank/DDBJ whole genome shotgun (WGS) entry which is preliminary data.</text>
</comment>
<evidence type="ECO:0000313" key="1">
    <source>
        <dbReference type="EMBL" id="GMT25079.1"/>
    </source>
</evidence>
<feature type="non-terminal residue" evidence="1">
    <location>
        <position position="1"/>
    </location>
</feature>
<dbReference type="EMBL" id="BTSY01000004">
    <property type="protein sequence ID" value="GMT25079.1"/>
    <property type="molecule type" value="Genomic_DNA"/>
</dbReference>
<feature type="non-terminal residue" evidence="1">
    <location>
        <position position="81"/>
    </location>
</feature>
<dbReference type="Proteomes" id="UP001432322">
    <property type="component" value="Unassembled WGS sequence"/>
</dbReference>
<accession>A0AAV5W2W9</accession>
<reference evidence="1" key="1">
    <citation type="submission" date="2023-10" db="EMBL/GenBank/DDBJ databases">
        <title>Genome assembly of Pristionchus species.</title>
        <authorList>
            <person name="Yoshida K."/>
            <person name="Sommer R.J."/>
        </authorList>
    </citation>
    <scope>NUCLEOTIDE SEQUENCE</scope>
    <source>
        <strain evidence="1">RS5133</strain>
    </source>
</reference>
<gene>
    <name evidence="1" type="ORF">PFISCL1PPCAC_16376</name>
</gene>
<evidence type="ECO:0000313" key="2">
    <source>
        <dbReference type="Proteomes" id="UP001432322"/>
    </source>
</evidence>